<dbReference type="AlphaFoldDB" id="A0AAE0T8S6"/>
<evidence type="ECO:0000313" key="2">
    <source>
        <dbReference type="Proteomes" id="UP001195483"/>
    </source>
</evidence>
<accession>A0AAE0T8S6</accession>
<gene>
    <name evidence="1" type="ORF">CHS0354_033956</name>
</gene>
<dbReference type="Proteomes" id="UP001195483">
    <property type="component" value="Unassembled WGS sequence"/>
</dbReference>
<dbReference type="EMBL" id="JAEAOA010001978">
    <property type="protein sequence ID" value="KAK3605756.1"/>
    <property type="molecule type" value="Genomic_DNA"/>
</dbReference>
<reference evidence="1" key="1">
    <citation type="journal article" date="2021" name="Genome Biol. Evol.">
        <title>A High-Quality Reference Genome for a Parasitic Bivalve with Doubly Uniparental Inheritance (Bivalvia: Unionida).</title>
        <authorList>
            <person name="Smith C.H."/>
        </authorList>
    </citation>
    <scope>NUCLEOTIDE SEQUENCE</scope>
    <source>
        <strain evidence="1">CHS0354</strain>
    </source>
</reference>
<proteinExistence type="predicted"/>
<evidence type="ECO:0000313" key="1">
    <source>
        <dbReference type="EMBL" id="KAK3605756.1"/>
    </source>
</evidence>
<comment type="caution">
    <text evidence="1">The sequence shown here is derived from an EMBL/GenBank/DDBJ whole genome shotgun (WGS) entry which is preliminary data.</text>
</comment>
<sequence>MYDDVIAIRPNGGRYRRHENKVDEMPIDDVNVIMSLDLRILLESLGLNRMFATFGSTTTAVKEKIIFDTPHQCPEDMNKVHMNRILPASIAPDSVNIRNFSTSA</sequence>
<protein>
    <submittedName>
        <fullName evidence="1">Uncharacterized protein</fullName>
    </submittedName>
</protein>
<keyword evidence="2" id="KW-1185">Reference proteome</keyword>
<name>A0AAE0T8S6_9BIVA</name>
<reference evidence="1" key="3">
    <citation type="submission" date="2023-05" db="EMBL/GenBank/DDBJ databases">
        <authorList>
            <person name="Smith C.H."/>
        </authorList>
    </citation>
    <scope>NUCLEOTIDE SEQUENCE</scope>
    <source>
        <strain evidence="1">CHS0354</strain>
        <tissue evidence="1">Mantle</tissue>
    </source>
</reference>
<organism evidence="1 2">
    <name type="scientific">Potamilus streckersoni</name>
    <dbReference type="NCBI Taxonomy" id="2493646"/>
    <lineage>
        <taxon>Eukaryota</taxon>
        <taxon>Metazoa</taxon>
        <taxon>Spiralia</taxon>
        <taxon>Lophotrochozoa</taxon>
        <taxon>Mollusca</taxon>
        <taxon>Bivalvia</taxon>
        <taxon>Autobranchia</taxon>
        <taxon>Heteroconchia</taxon>
        <taxon>Palaeoheterodonta</taxon>
        <taxon>Unionida</taxon>
        <taxon>Unionoidea</taxon>
        <taxon>Unionidae</taxon>
        <taxon>Ambleminae</taxon>
        <taxon>Lampsilini</taxon>
        <taxon>Potamilus</taxon>
    </lineage>
</organism>
<reference evidence="1" key="2">
    <citation type="journal article" date="2021" name="Genome Biol. Evol.">
        <title>Developing a high-quality reference genome for a parasitic bivalve with doubly uniparental inheritance (Bivalvia: Unionida).</title>
        <authorList>
            <person name="Smith C.H."/>
        </authorList>
    </citation>
    <scope>NUCLEOTIDE SEQUENCE</scope>
    <source>
        <strain evidence="1">CHS0354</strain>
        <tissue evidence="1">Mantle</tissue>
    </source>
</reference>